<evidence type="ECO:0000256" key="2">
    <source>
        <dbReference type="ARBA" id="ARBA00020591"/>
    </source>
</evidence>
<evidence type="ECO:0000313" key="5">
    <source>
        <dbReference type="Ensembl" id="ENSCCNP00000014016.1"/>
    </source>
</evidence>
<comment type="similarity">
    <text evidence="1">Belongs to the stathmin family.</text>
</comment>
<proteinExistence type="inferred from homology"/>
<dbReference type="PROSITE" id="PS00563">
    <property type="entry name" value="STATHMIN_1"/>
    <property type="match status" value="1"/>
</dbReference>
<dbReference type="GO" id="GO:0031175">
    <property type="term" value="P:neuron projection development"/>
    <property type="evidence" value="ECO:0007669"/>
    <property type="project" value="TreeGrafter"/>
</dbReference>
<dbReference type="GO" id="GO:0007019">
    <property type="term" value="P:microtubule depolymerization"/>
    <property type="evidence" value="ECO:0007669"/>
    <property type="project" value="TreeGrafter"/>
</dbReference>
<dbReference type="InterPro" id="IPR030514">
    <property type="entry name" value="Stathmin_CS"/>
</dbReference>
<dbReference type="GO" id="GO:0043005">
    <property type="term" value="C:neuron projection"/>
    <property type="evidence" value="ECO:0007669"/>
    <property type="project" value="TreeGrafter"/>
</dbReference>
<reference evidence="5" key="1">
    <citation type="submission" date="2023-09" db="UniProtKB">
        <authorList>
            <consortium name="Ensembl"/>
        </authorList>
    </citation>
    <scope>IDENTIFICATION</scope>
</reference>
<dbReference type="InterPro" id="IPR000956">
    <property type="entry name" value="Stathmin_fam"/>
</dbReference>
<protein>
    <recommendedName>
        <fullName evidence="2">Stathmin-4</fullName>
    </recommendedName>
</protein>
<feature type="coiled-coil region" evidence="4">
    <location>
        <begin position="117"/>
        <end position="159"/>
    </location>
</feature>
<evidence type="ECO:0000256" key="4">
    <source>
        <dbReference type="SAM" id="Coils"/>
    </source>
</evidence>
<evidence type="ECO:0000256" key="3">
    <source>
        <dbReference type="ARBA" id="ARBA00023054"/>
    </source>
</evidence>
<name>A0A8C0WP20_CASCN</name>
<dbReference type="GO" id="GO:0031110">
    <property type="term" value="P:regulation of microtubule polymerization or depolymerization"/>
    <property type="evidence" value="ECO:0007669"/>
    <property type="project" value="InterPro"/>
</dbReference>
<organism evidence="5">
    <name type="scientific">Castor canadensis</name>
    <name type="common">American beaver</name>
    <dbReference type="NCBI Taxonomy" id="51338"/>
    <lineage>
        <taxon>Eukaryota</taxon>
        <taxon>Metazoa</taxon>
        <taxon>Chordata</taxon>
        <taxon>Craniata</taxon>
        <taxon>Vertebrata</taxon>
        <taxon>Euteleostomi</taxon>
        <taxon>Mammalia</taxon>
        <taxon>Eutheria</taxon>
        <taxon>Euarchontoglires</taxon>
        <taxon>Glires</taxon>
        <taxon>Rodentia</taxon>
        <taxon>Castorimorpha</taxon>
        <taxon>Castoridae</taxon>
        <taxon>Castor</taxon>
    </lineage>
</organism>
<dbReference type="PANTHER" id="PTHR10104">
    <property type="entry name" value="STATHMIN"/>
    <property type="match status" value="1"/>
</dbReference>
<dbReference type="PRINTS" id="PR00345">
    <property type="entry name" value="STATHMIN"/>
</dbReference>
<accession>A0A8C0WP20</accession>
<dbReference type="PROSITE" id="PS01041">
    <property type="entry name" value="STATHMIN_2"/>
    <property type="match status" value="1"/>
</dbReference>
<dbReference type="Ensembl" id="ENSCCNT00000018388.1">
    <property type="protein sequence ID" value="ENSCCNP00000014016.1"/>
    <property type="gene ID" value="ENSCCNG00000014497.1"/>
</dbReference>
<dbReference type="PANTHER" id="PTHR10104:SF6">
    <property type="entry name" value="STATHMIN-4"/>
    <property type="match status" value="1"/>
</dbReference>
<dbReference type="GO" id="GO:0005737">
    <property type="term" value="C:cytoplasm"/>
    <property type="evidence" value="ECO:0007669"/>
    <property type="project" value="TreeGrafter"/>
</dbReference>
<keyword evidence="3 4" id="KW-0175">Coiled coil</keyword>
<evidence type="ECO:0000256" key="1">
    <source>
        <dbReference type="ARBA" id="ARBA00006959"/>
    </source>
</evidence>
<sequence>FFSPLLVDLNGAPPLLSLRCSQIGLPCLSYCFFCLGWCGRQCRRKGQSQRKDSADWRERREQADTVDLNWCVISDMEVIELNKCTSGQSFEVILKPPSFDGVPEFNASLPRRRDPSLEEIQKKLEAAEERRKYQEAELLKHLAEKREHEREVIQKAIEENNNFIKMAKEKLAQKMESNKENREAHLAAMLERLQEKARNTNQGLAFLGEFSAYLHNWSFSLSEGVCLPLF</sequence>
<gene>
    <name evidence="5" type="primary">Stmn4</name>
</gene>
<dbReference type="Gene3D" id="6.10.280.30">
    <property type="match status" value="1"/>
</dbReference>
<dbReference type="AlphaFoldDB" id="A0A8C0WP20"/>
<dbReference type="Pfam" id="PF00836">
    <property type="entry name" value="Stathmin"/>
    <property type="match status" value="1"/>
</dbReference>
<dbReference type="PROSITE" id="PS51663">
    <property type="entry name" value="STATHMIN_3"/>
    <property type="match status" value="1"/>
</dbReference>
<dbReference type="InterPro" id="IPR036002">
    <property type="entry name" value="Stathmin_sf"/>
</dbReference>
<dbReference type="SUPFAM" id="SSF101494">
    <property type="entry name" value="Stathmin"/>
    <property type="match status" value="1"/>
</dbReference>
<dbReference type="GO" id="GO:0015631">
    <property type="term" value="F:tubulin binding"/>
    <property type="evidence" value="ECO:0007669"/>
    <property type="project" value="TreeGrafter"/>
</dbReference>